<protein>
    <submittedName>
        <fullName evidence="1">Uncharacterized protein</fullName>
    </submittedName>
</protein>
<accession>A0ABS3GTC7</accession>
<name>A0ABS3GTC7_9NEIS</name>
<gene>
    <name evidence="1" type="ORF">J1C50_22580</name>
</gene>
<reference evidence="1 2" key="1">
    <citation type="submission" date="2021-03" db="EMBL/GenBank/DDBJ databases">
        <title>First Case of infection caused by Chromobacterium haemolyticum derived from water in China.</title>
        <authorList>
            <person name="Chen J."/>
            <person name="Liu C."/>
        </authorList>
    </citation>
    <scope>NUCLEOTIDE SEQUENCE [LARGE SCALE GENOMIC DNA]</scope>
    <source>
        <strain evidence="1 2">WJ-5</strain>
    </source>
</reference>
<evidence type="ECO:0000313" key="2">
    <source>
        <dbReference type="Proteomes" id="UP000664349"/>
    </source>
</evidence>
<keyword evidence="2" id="KW-1185">Reference proteome</keyword>
<proteinExistence type="predicted"/>
<dbReference type="EMBL" id="JAFLRD010000029">
    <property type="protein sequence ID" value="MBO0418301.1"/>
    <property type="molecule type" value="Genomic_DNA"/>
</dbReference>
<evidence type="ECO:0000313" key="1">
    <source>
        <dbReference type="EMBL" id="MBO0418301.1"/>
    </source>
</evidence>
<comment type="caution">
    <text evidence="1">The sequence shown here is derived from an EMBL/GenBank/DDBJ whole genome shotgun (WGS) entry which is preliminary data.</text>
</comment>
<dbReference type="Proteomes" id="UP000664349">
    <property type="component" value="Unassembled WGS sequence"/>
</dbReference>
<sequence>MVSQTTLYSCDGKLLAFETRDEQTVLYLFEPDSFVPLAQVHTESVRGVKVPRWRQYHLYNAYLEPQT</sequence>
<dbReference type="RefSeq" id="WP_200123210.1">
    <property type="nucleotide sequence ID" value="NZ_JAEILV010000031.1"/>
</dbReference>
<organism evidence="1 2">
    <name type="scientific">Chromobacterium haemolyticum</name>
    <dbReference type="NCBI Taxonomy" id="394935"/>
    <lineage>
        <taxon>Bacteria</taxon>
        <taxon>Pseudomonadati</taxon>
        <taxon>Pseudomonadota</taxon>
        <taxon>Betaproteobacteria</taxon>
        <taxon>Neisseriales</taxon>
        <taxon>Chromobacteriaceae</taxon>
        <taxon>Chromobacterium</taxon>
    </lineage>
</organism>